<sequence>MDRLLTVQEAAKLLGTWETSKERFPRRLIEERRIAFVKVGRHVRIKESVLAAFVESNTVQPITRPRRLRTAA</sequence>
<accession>A0ABP4ETE2</accession>
<evidence type="ECO:0000313" key="3">
    <source>
        <dbReference type="Proteomes" id="UP001499987"/>
    </source>
</evidence>
<organism evidence="2 3">
    <name type="scientific">Kitasatospora arboriphila</name>
    <dbReference type="NCBI Taxonomy" id="258052"/>
    <lineage>
        <taxon>Bacteria</taxon>
        <taxon>Bacillati</taxon>
        <taxon>Actinomycetota</taxon>
        <taxon>Actinomycetes</taxon>
        <taxon>Kitasatosporales</taxon>
        <taxon>Streptomycetaceae</taxon>
        <taxon>Kitasatospora</taxon>
    </lineage>
</organism>
<dbReference type="InterPro" id="IPR010093">
    <property type="entry name" value="SinI_DNA-bd"/>
</dbReference>
<dbReference type="EMBL" id="BAAALD010000187">
    <property type="protein sequence ID" value="GAA1128754.1"/>
    <property type="molecule type" value="Genomic_DNA"/>
</dbReference>
<proteinExistence type="predicted"/>
<reference evidence="3" key="1">
    <citation type="journal article" date="2019" name="Int. J. Syst. Evol. Microbiol.">
        <title>The Global Catalogue of Microorganisms (GCM) 10K type strain sequencing project: providing services to taxonomists for standard genome sequencing and annotation.</title>
        <authorList>
            <consortium name="The Broad Institute Genomics Platform"/>
            <consortium name="The Broad Institute Genome Sequencing Center for Infectious Disease"/>
            <person name="Wu L."/>
            <person name="Ma J."/>
        </authorList>
    </citation>
    <scope>NUCLEOTIDE SEQUENCE [LARGE SCALE GENOMIC DNA]</scope>
    <source>
        <strain evidence="3">JCM 13002</strain>
    </source>
</reference>
<name>A0ABP4ETE2_9ACTN</name>
<feature type="domain" description="Helix-turn-helix" evidence="1">
    <location>
        <begin position="4"/>
        <end position="57"/>
    </location>
</feature>
<comment type="caution">
    <text evidence="2">The sequence shown here is derived from an EMBL/GenBank/DDBJ whole genome shotgun (WGS) entry which is preliminary data.</text>
</comment>
<protein>
    <submittedName>
        <fullName evidence="2">Helix-turn-helix domain-containing protein</fullName>
    </submittedName>
</protein>
<keyword evidence="3" id="KW-1185">Reference proteome</keyword>
<dbReference type="NCBIfam" id="TIGR01764">
    <property type="entry name" value="excise"/>
    <property type="match status" value="1"/>
</dbReference>
<dbReference type="RefSeq" id="WP_344628491.1">
    <property type="nucleotide sequence ID" value="NZ_BAAALD010000187.1"/>
</dbReference>
<dbReference type="Pfam" id="PF12728">
    <property type="entry name" value="HTH_17"/>
    <property type="match status" value="1"/>
</dbReference>
<gene>
    <name evidence="2" type="ORF">GCM10009663_77580</name>
</gene>
<dbReference type="InterPro" id="IPR041657">
    <property type="entry name" value="HTH_17"/>
</dbReference>
<evidence type="ECO:0000259" key="1">
    <source>
        <dbReference type="Pfam" id="PF12728"/>
    </source>
</evidence>
<evidence type="ECO:0000313" key="2">
    <source>
        <dbReference type="EMBL" id="GAA1128754.1"/>
    </source>
</evidence>
<dbReference type="Proteomes" id="UP001499987">
    <property type="component" value="Unassembled WGS sequence"/>
</dbReference>